<comment type="caution">
    <text evidence="10">Lacks conserved residue(s) required for the propagation of feature annotation.</text>
</comment>
<dbReference type="STRING" id="1798508.A3A35_00965"/>
<dbReference type="InterPro" id="IPR039657">
    <property type="entry name" value="Dimethylallyltransferase"/>
</dbReference>
<evidence type="ECO:0000256" key="11">
    <source>
        <dbReference type="RuleBase" id="RU003783"/>
    </source>
</evidence>
<evidence type="ECO:0000256" key="2">
    <source>
        <dbReference type="ARBA" id="ARBA00003213"/>
    </source>
</evidence>
<reference evidence="14 15" key="1">
    <citation type="journal article" date="2016" name="Nat. Commun.">
        <title>Thousands of microbial genomes shed light on interconnected biogeochemical processes in an aquifer system.</title>
        <authorList>
            <person name="Anantharaman K."/>
            <person name="Brown C.T."/>
            <person name="Hug L.A."/>
            <person name="Sharon I."/>
            <person name="Castelle C.J."/>
            <person name="Probst A.J."/>
            <person name="Thomas B.C."/>
            <person name="Singh A."/>
            <person name="Wilkins M.J."/>
            <person name="Karaoz U."/>
            <person name="Brodie E.L."/>
            <person name="Williams K.H."/>
            <person name="Hubbard S.S."/>
            <person name="Banfield J.F."/>
        </authorList>
    </citation>
    <scope>NUCLEOTIDE SEQUENCE [LARGE SCALE GENOMIC DNA]</scope>
</reference>
<dbReference type="PANTHER" id="PTHR11088">
    <property type="entry name" value="TRNA DIMETHYLALLYLTRANSFERASE"/>
    <property type="match status" value="1"/>
</dbReference>
<dbReference type="Proteomes" id="UP000179115">
    <property type="component" value="Unassembled WGS sequence"/>
</dbReference>
<dbReference type="PANTHER" id="PTHR11088:SF60">
    <property type="entry name" value="TRNA DIMETHYLALLYLTRANSFERASE"/>
    <property type="match status" value="1"/>
</dbReference>
<dbReference type="GO" id="GO:0052381">
    <property type="term" value="F:tRNA dimethylallyltransferase activity"/>
    <property type="evidence" value="ECO:0007669"/>
    <property type="project" value="UniProtKB-UniRule"/>
</dbReference>
<keyword evidence="4 10" id="KW-0808">Transferase</keyword>
<evidence type="ECO:0000256" key="13">
    <source>
        <dbReference type="RuleBase" id="RU003785"/>
    </source>
</evidence>
<keyword evidence="8 10" id="KW-0460">Magnesium</keyword>
<evidence type="ECO:0000313" key="15">
    <source>
        <dbReference type="Proteomes" id="UP000179115"/>
    </source>
</evidence>
<dbReference type="EMBL" id="MFLV01000019">
    <property type="protein sequence ID" value="OGG71487.1"/>
    <property type="molecule type" value="Genomic_DNA"/>
</dbReference>
<comment type="subunit">
    <text evidence="10">Monomer.</text>
</comment>
<proteinExistence type="inferred from homology"/>
<dbReference type="EC" id="2.5.1.75" evidence="10"/>
<dbReference type="GO" id="GO:0006400">
    <property type="term" value="P:tRNA modification"/>
    <property type="evidence" value="ECO:0007669"/>
    <property type="project" value="TreeGrafter"/>
</dbReference>
<gene>
    <name evidence="10" type="primary">miaA</name>
    <name evidence="14" type="ORF">A3A35_00965</name>
</gene>
<evidence type="ECO:0000256" key="10">
    <source>
        <dbReference type="HAMAP-Rule" id="MF_00185"/>
    </source>
</evidence>
<keyword evidence="5 10" id="KW-0819">tRNA processing</keyword>
<dbReference type="HAMAP" id="MF_00185">
    <property type="entry name" value="IPP_trans"/>
    <property type="match status" value="1"/>
</dbReference>
<dbReference type="AlphaFoldDB" id="A0A1F6ECZ7"/>
<comment type="caution">
    <text evidence="14">The sequence shown here is derived from an EMBL/GenBank/DDBJ whole genome shotgun (WGS) entry which is preliminary data.</text>
</comment>
<evidence type="ECO:0000313" key="14">
    <source>
        <dbReference type="EMBL" id="OGG71487.1"/>
    </source>
</evidence>
<evidence type="ECO:0000256" key="6">
    <source>
        <dbReference type="ARBA" id="ARBA00022741"/>
    </source>
</evidence>
<name>A0A1F6ECZ7_9BACT</name>
<dbReference type="SUPFAM" id="SSF52540">
    <property type="entry name" value="P-loop containing nucleoside triphosphate hydrolases"/>
    <property type="match status" value="1"/>
</dbReference>
<evidence type="ECO:0000256" key="9">
    <source>
        <dbReference type="ARBA" id="ARBA00049563"/>
    </source>
</evidence>
<dbReference type="InterPro" id="IPR027417">
    <property type="entry name" value="P-loop_NTPase"/>
</dbReference>
<feature type="binding site" evidence="10">
    <location>
        <begin position="11"/>
        <end position="18"/>
    </location>
    <ligand>
        <name>ATP</name>
        <dbReference type="ChEBI" id="CHEBI:30616"/>
    </ligand>
</feature>
<dbReference type="Gene3D" id="3.40.50.300">
    <property type="entry name" value="P-loop containing nucleotide triphosphate hydrolases"/>
    <property type="match status" value="1"/>
</dbReference>
<protein>
    <recommendedName>
        <fullName evidence="10">tRNA dimethylallyltransferase</fullName>
        <ecNumber evidence="10">2.5.1.75</ecNumber>
    </recommendedName>
    <alternativeName>
        <fullName evidence="10">Dimethylallyl diphosphate:tRNA dimethylallyltransferase</fullName>
        <shortName evidence="10">DMAPP:tRNA dimethylallyltransferase</shortName>
        <shortName evidence="10">DMATase</shortName>
    </alternativeName>
    <alternativeName>
        <fullName evidence="10">Isopentenyl-diphosphate:tRNA isopentenyltransferase</fullName>
        <shortName evidence="10">IPP transferase</shortName>
        <shortName evidence="10">IPPT</shortName>
        <shortName evidence="10">IPTase</shortName>
    </alternativeName>
</protein>
<comment type="catalytic activity">
    <reaction evidence="9 10 11">
        <text>adenosine(37) in tRNA + dimethylallyl diphosphate = N(6)-dimethylallyladenosine(37) in tRNA + diphosphate</text>
        <dbReference type="Rhea" id="RHEA:26482"/>
        <dbReference type="Rhea" id="RHEA-COMP:10162"/>
        <dbReference type="Rhea" id="RHEA-COMP:10375"/>
        <dbReference type="ChEBI" id="CHEBI:33019"/>
        <dbReference type="ChEBI" id="CHEBI:57623"/>
        <dbReference type="ChEBI" id="CHEBI:74411"/>
        <dbReference type="ChEBI" id="CHEBI:74415"/>
        <dbReference type="EC" id="2.5.1.75"/>
    </reaction>
</comment>
<dbReference type="Gene3D" id="1.10.20.140">
    <property type="match status" value="1"/>
</dbReference>
<comment type="function">
    <text evidence="2 10 12">Catalyzes the transfer of a dimethylallyl group onto the adenine at position 37 in tRNAs that read codons beginning with uridine, leading to the formation of N6-(dimethylallyl)adenosine (i(6)A).</text>
</comment>
<feature type="site" description="Interaction with substrate tRNA" evidence="10">
    <location>
        <position position="125"/>
    </location>
</feature>
<comment type="cofactor">
    <cofactor evidence="1 10">
        <name>Mg(2+)</name>
        <dbReference type="ChEBI" id="CHEBI:18420"/>
    </cofactor>
</comment>
<feature type="region of interest" description="Interaction with substrate tRNA" evidence="10">
    <location>
        <begin position="36"/>
        <end position="39"/>
    </location>
</feature>
<dbReference type="InterPro" id="IPR018022">
    <property type="entry name" value="IPT"/>
</dbReference>
<comment type="similarity">
    <text evidence="3 10 13">Belongs to the IPP transferase family.</text>
</comment>
<evidence type="ECO:0000256" key="7">
    <source>
        <dbReference type="ARBA" id="ARBA00022840"/>
    </source>
</evidence>
<evidence type="ECO:0000256" key="12">
    <source>
        <dbReference type="RuleBase" id="RU003784"/>
    </source>
</evidence>
<evidence type="ECO:0000256" key="3">
    <source>
        <dbReference type="ARBA" id="ARBA00005842"/>
    </source>
</evidence>
<keyword evidence="6 10" id="KW-0547">Nucleotide-binding</keyword>
<evidence type="ECO:0000256" key="8">
    <source>
        <dbReference type="ARBA" id="ARBA00022842"/>
    </source>
</evidence>
<dbReference type="GO" id="GO:0005524">
    <property type="term" value="F:ATP binding"/>
    <property type="evidence" value="ECO:0007669"/>
    <property type="project" value="UniProtKB-UniRule"/>
</dbReference>
<evidence type="ECO:0000256" key="1">
    <source>
        <dbReference type="ARBA" id="ARBA00001946"/>
    </source>
</evidence>
<dbReference type="NCBIfam" id="TIGR00174">
    <property type="entry name" value="miaA"/>
    <property type="match status" value="1"/>
</dbReference>
<sequence>MPKIKVLAIVGPNASGKSALAVRLARRFGGKIISADSRQVYRRLDIGSGKITKREMQGIPHHLLDVADPRRPYSAGQYQRDASQVLRYIVTKNKLPIICGGTGFYIDALLGVISLPEVPPNLKLRKALVKKSTPKLYTILKKLDPQRAKTIDRHNPVRLIRAIEVAKALGRVPRPSRTSHYDVLKIGIKLSDTELKKRIHRRLLARMHKGMVAEAKHLHAKGLSWKRMEGLGLEYRYLAYYLQRKMTKKEMLEKLEREIWHYSKRQMRWFKRDKEIIWISPKNIPAAISRTQHWLRPKS</sequence>
<evidence type="ECO:0000256" key="4">
    <source>
        <dbReference type="ARBA" id="ARBA00022679"/>
    </source>
</evidence>
<evidence type="ECO:0000256" key="5">
    <source>
        <dbReference type="ARBA" id="ARBA00022694"/>
    </source>
</evidence>
<accession>A0A1F6ECZ7</accession>
<dbReference type="Pfam" id="PF01715">
    <property type="entry name" value="IPPT"/>
    <property type="match status" value="1"/>
</dbReference>
<organism evidence="14 15">
    <name type="scientific">Candidatus Kaiserbacteria bacterium RIFCSPLOWO2_01_FULL_51_21</name>
    <dbReference type="NCBI Taxonomy" id="1798508"/>
    <lineage>
        <taxon>Bacteria</taxon>
        <taxon>Candidatus Kaiseribacteriota</taxon>
    </lineage>
</organism>
<feature type="site" description="Interaction with substrate tRNA" evidence="10">
    <location>
        <position position="102"/>
    </location>
</feature>
<keyword evidence="7 10" id="KW-0067">ATP-binding</keyword>